<reference evidence="8 9" key="1">
    <citation type="submission" date="2019-01" db="EMBL/GenBank/DDBJ databases">
        <authorList>
            <person name="Chen W.-M."/>
        </authorList>
    </citation>
    <scope>NUCLEOTIDE SEQUENCE [LARGE SCALE GENOMIC DNA]</scope>
    <source>
        <strain evidence="8 9">FSY-9</strain>
    </source>
</reference>
<dbReference type="InterPro" id="IPR036688">
    <property type="entry name" value="MoeA_C_domain_IV_sf"/>
</dbReference>
<dbReference type="SMART" id="SM00852">
    <property type="entry name" value="MoCF_biosynth"/>
    <property type="match status" value="1"/>
</dbReference>
<comment type="catalytic activity">
    <reaction evidence="5">
        <text>adenylyl-molybdopterin + molybdate = Mo-molybdopterin + AMP + H(+)</text>
        <dbReference type="Rhea" id="RHEA:35047"/>
        <dbReference type="ChEBI" id="CHEBI:15378"/>
        <dbReference type="ChEBI" id="CHEBI:36264"/>
        <dbReference type="ChEBI" id="CHEBI:62727"/>
        <dbReference type="ChEBI" id="CHEBI:71302"/>
        <dbReference type="ChEBI" id="CHEBI:456215"/>
        <dbReference type="EC" id="2.10.1.1"/>
    </reaction>
</comment>
<dbReference type="RefSeq" id="WP_127710814.1">
    <property type="nucleotide sequence ID" value="NZ_SACO01000012.1"/>
</dbReference>
<dbReference type="Proteomes" id="UP000282837">
    <property type="component" value="Unassembled WGS sequence"/>
</dbReference>
<dbReference type="GO" id="GO:0005829">
    <property type="term" value="C:cytosol"/>
    <property type="evidence" value="ECO:0007669"/>
    <property type="project" value="TreeGrafter"/>
</dbReference>
<dbReference type="AlphaFoldDB" id="A0A437N1J6"/>
<evidence type="ECO:0000256" key="5">
    <source>
        <dbReference type="ARBA" id="ARBA00047317"/>
    </source>
</evidence>
<dbReference type="EMBL" id="SACO01000012">
    <property type="protein sequence ID" value="RVU03797.1"/>
    <property type="molecule type" value="Genomic_DNA"/>
</dbReference>
<dbReference type="SUPFAM" id="SSF53218">
    <property type="entry name" value="Molybdenum cofactor biosynthesis proteins"/>
    <property type="match status" value="1"/>
</dbReference>
<dbReference type="PROSITE" id="PS01079">
    <property type="entry name" value="MOCF_BIOSYNTHESIS_2"/>
    <property type="match status" value="1"/>
</dbReference>
<dbReference type="GO" id="GO:0046872">
    <property type="term" value="F:metal ion binding"/>
    <property type="evidence" value="ECO:0007669"/>
    <property type="project" value="UniProtKB-UniRule"/>
</dbReference>
<dbReference type="InterPro" id="IPR036425">
    <property type="entry name" value="MoaB/Mog-like_dom_sf"/>
</dbReference>
<dbReference type="SUPFAM" id="SSF63867">
    <property type="entry name" value="MoeA C-terminal domain-like"/>
    <property type="match status" value="1"/>
</dbReference>
<dbReference type="PANTHER" id="PTHR10192">
    <property type="entry name" value="MOLYBDOPTERIN BIOSYNTHESIS PROTEIN"/>
    <property type="match status" value="1"/>
</dbReference>
<dbReference type="InterPro" id="IPR005111">
    <property type="entry name" value="MoeA_C_domain_IV"/>
</dbReference>
<dbReference type="SUPFAM" id="SSF63882">
    <property type="entry name" value="MoeA N-terminal region -like"/>
    <property type="match status" value="1"/>
</dbReference>
<keyword evidence="6 8" id="KW-0808">Transferase</keyword>
<organism evidence="8 9">
    <name type="scientific">Novosphingobium umbonatum</name>
    <dbReference type="NCBI Taxonomy" id="1908524"/>
    <lineage>
        <taxon>Bacteria</taxon>
        <taxon>Pseudomonadati</taxon>
        <taxon>Pseudomonadota</taxon>
        <taxon>Alphaproteobacteria</taxon>
        <taxon>Sphingomonadales</taxon>
        <taxon>Sphingomonadaceae</taxon>
        <taxon>Novosphingobium</taxon>
    </lineage>
</organism>
<comment type="function">
    <text evidence="1 6">Catalyzes the insertion of molybdate into adenylated molybdopterin with the concomitant release of AMP.</text>
</comment>
<feature type="domain" description="MoaB/Mog" evidence="7">
    <location>
        <begin position="177"/>
        <end position="314"/>
    </location>
</feature>
<dbReference type="OrthoDB" id="9804758at2"/>
<evidence type="ECO:0000259" key="7">
    <source>
        <dbReference type="SMART" id="SM00852"/>
    </source>
</evidence>
<evidence type="ECO:0000313" key="8">
    <source>
        <dbReference type="EMBL" id="RVU03797.1"/>
    </source>
</evidence>
<keyword evidence="6" id="KW-0500">Molybdenum</keyword>
<dbReference type="EC" id="2.10.1.1" evidence="6"/>
<dbReference type="Gene3D" id="2.40.340.10">
    <property type="entry name" value="MoeA, C-terminal, domain IV"/>
    <property type="match status" value="1"/>
</dbReference>
<dbReference type="PANTHER" id="PTHR10192:SF5">
    <property type="entry name" value="GEPHYRIN"/>
    <property type="match status" value="1"/>
</dbReference>
<dbReference type="GO" id="GO:0006777">
    <property type="term" value="P:Mo-molybdopterin cofactor biosynthetic process"/>
    <property type="evidence" value="ECO:0007669"/>
    <property type="project" value="UniProtKB-UniRule"/>
</dbReference>
<sequence>MSKLLDLAEAQARLLAMAVPLPVEQVPIEAAMGRYLAQDLPALRQQPAVDLSAMDGYALSGEDTSGPWRLRGESAAGHPYQGVVQKGEACRISTGAVLPEGADWVLLQEDTRREGDRLHLTGTLPHPLPRHIRRAGFDFAQGQTLLRAGQRITPASLALAISGGHASLPMRQRPRIAILDSGDELAPIGAPTAAHQIPASNGAMLAAQLQPEAGRIDRLGPVSDRMDALLAALDAASEADVIITSGGASVGDHDLIRPALEQWGADLAFWRVALRPGKPLMVAQKGRQIIIGLPGNPVSSHVTAFLFVLPLLRALQGAEHPLPKPFYAPVASSLPAGGERCEFLRGAWDGAVIQPNPMRDSSALAALASANCLIERPIGADAVQAGGLVRAYLL</sequence>
<dbReference type="InterPro" id="IPR001453">
    <property type="entry name" value="MoaB/Mog_dom"/>
</dbReference>
<dbReference type="InterPro" id="IPR038987">
    <property type="entry name" value="MoeA-like"/>
</dbReference>
<name>A0A437N1J6_9SPHN</name>
<protein>
    <recommendedName>
        <fullName evidence="6">Molybdopterin molybdenumtransferase</fullName>
        <ecNumber evidence="6">2.10.1.1</ecNumber>
    </recommendedName>
</protein>
<comment type="cofactor">
    <cofactor evidence="6">
        <name>Mg(2+)</name>
        <dbReference type="ChEBI" id="CHEBI:18420"/>
    </cofactor>
</comment>
<dbReference type="InterPro" id="IPR036135">
    <property type="entry name" value="MoeA_linker/N_sf"/>
</dbReference>
<evidence type="ECO:0000256" key="4">
    <source>
        <dbReference type="ARBA" id="ARBA00023150"/>
    </source>
</evidence>
<accession>A0A437N1J6</accession>
<dbReference type="Pfam" id="PF03454">
    <property type="entry name" value="MoeA_C"/>
    <property type="match status" value="1"/>
</dbReference>
<evidence type="ECO:0000313" key="9">
    <source>
        <dbReference type="Proteomes" id="UP000282837"/>
    </source>
</evidence>
<gene>
    <name evidence="8" type="ORF">EOE18_14585</name>
</gene>
<dbReference type="Gene3D" id="3.40.980.10">
    <property type="entry name" value="MoaB/Mog-like domain"/>
    <property type="match status" value="1"/>
</dbReference>
<keyword evidence="6" id="KW-0460">Magnesium</keyword>
<evidence type="ECO:0000256" key="2">
    <source>
        <dbReference type="ARBA" id="ARBA00005046"/>
    </source>
</evidence>
<dbReference type="Pfam" id="PF00994">
    <property type="entry name" value="MoCF_biosynth"/>
    <property type="match status" value="1"/>
</dbReference>
<keyword evidence="4 6" id="KW-0501">Molybdenum cofactor biosynthesis</keyword>
<evidence type="ECO:0000256" key="6">
    <source>
        <dbReference type="RuleBase" id="RU365090"/>
    </source>
</evidence>
<keyword evidence="6" id="KW-0479">Metal-binding</keyword>
<dbReference type="Gene3D" id="3.90.105.10">
    <property type="entry name" value="Molybdopterin biosynthesis moea protein, domain 2"/>
    <property type="match status" value="1"/>
</dbReference>
<comment type="caution">
    <text evidence="8">The sequence shown here is derived from an EMBL/GenBank/DDBJ whole genome shotgun (WGS) entry which is preliminary data.</text>
</comment>
<dbReference type="Pfam" id="PF03453">
    <property type="entry name" value="MoeA_N"/>
    <property type="match status" value="1"/>
</dbReference>
<comment type="similarity">
    <text evidence="3 6">Belongs to the MoeA family.</text>
</comment>
<keyword evidence="9" id="KW-1185">Reference proteome</keyword>
<proteinExistence type="inferred from homology"/>
<dbReference type="InterPro" id="IPR005110">
    <property type="entry name" value="MoeA_linker/N"/>
</dbReference>
<dbReference type="GO" id="GO:0061599">
    <property type="term" value="F:molybdopterin molybdotransferase activity"/>
    <property type="evidence" value="ECO:0007669"/>
    <property type="project" value="UniProtKB-UniRule"/>
</dbReference>
<evidence type="ECO:0000256" key="3">
    <source>
        <dbReference type="ARBA" id="ARBA00010763"/>
    </source>
</evidence>
<dbReference type="CDD" id="cd00887">
    <property type="entry name" value="MoeA"/>
    <property type="match status" value="1"/>
</dbReference>
<evidence type="ECO:0000256" key="1">
    <source>
        <dbReference type="ARBA" id="ARBA00002901"/>
    </source>
</evidence>
<comment type="pathway">
    <text evidence="2 6">Cofactor biosynthesis; molybdopterin biosynthesis.</text>
</comment>
<dbReference type="Gene3D" id="2.170.190.11">
    <property type="entry name" value="Molybdopterin biosynthesis moea protein, domain 3"/>
    <property type="match status" value="1"/>
</dbReference>
<dbReference type="InterPro" id="IPR008284">
    <property type="entry name" value="MoCF_biosynth_CS"/>
</dbReference>
<dbReference type="UniPathway" id="UPA00344"/>